<accession>A0A514DHU0</accession>
<dbReference type="Proteomes" id="UP000316610">
    <property type="component" value="Segment"/>
</dbReference>
<dbReference type="InterPro" id="IPR011330">
    <property type="entry name" value="Glyco_hydro/deAcase_b/a-brl"/>
</dbReference>
<evidence type="ECO:0000313" key="2">
    <source>
        <dbReference type="Proteomes" id="UP000316610"/>
    </source>
</evidence>
<dbReference type="Gene3D" id="3.20.20.370">
    <property type="entry name" value="Glycoside hydrolase/deacetylase"/>
    <property type="match status" value="1"/>
</dbReference>
<proteinExistence type="predicted"/>
<dbReference type="GO" id="GO:0005975">
    <property type="term" value="P:carbohydrate metabolic process"/>
    <property type="evidence" value="ECO:0007669"/>
    <property type="project" value="InterPro"/>
</dbReference>
<dbReference type="GeneID" id="63027328"/>
<name>A0A514DHU0_9CAUD</name>
<keyword evidence="2" id="KW-1185">Reference proteome</keyword>
<protein>
    <submittedName>
        <fullName evidence="1">Glucosaminyl deacetylase</fullName>
    </submittedName>
</protein>
<evidence type="ECO:0000313" key="1">
    <source>
        <dbReference type="EMBL" id="QDH93179.1"/>
    </source>
</evidence>
<dbReference type="KEGG" id="vg:63027328"/>
<dbReference type="RefSeq" id="YP_010002774.1">
    <property type="nucleotide sequence ID" value="NC_053248.1"/>
</dbReference>
<organism evidence="1 2">
    <name type="scientific">Gordonia phage Zipp</name>
    <dbReference type="NCBI Taxonomy" id="2591212"/>
    <lineage>
        <taxon>Viruses</taxon>
        <taxon>Duplodnaviria</taxon>
        <taxon>Heunggongvirae</taxon>
        <taxon>Uroviricota</taxon>
        <taxon>Caudoviricetes</taxon>
        <taxon>Stackebrandtviridae</taxon>
        <taxon>Schenleyvirinae</taxon>
        <taxon>Zitchvirus</taxon>
        <taxon>Zitchvirus zipp</taxon>
    </lineage>
</organism>
<dbReference type="SUPFAM" id="SSF88713">
    <property type="entry name" value="Glycoside hydrolase/deacetylase"/>
    <property type="match status" value="1"/>
</dbReference>
<sequence>MAVAYTRPTIVSGVTRATKAFFDNLLDGMDERITEADADERFARVGQGSVGKVAALEPQVITNFGPAHGWTVNSAGGATITLNDATDHAYGTQSVRIVTSGTGSTHALTSTAVAAIDADAQMFVVWVRFDGVDKIARIRLMASPDAGFTNFWTFESVISSSGIPEVQRPFKHGEWVAIGLPWSVAVATGSPAKTGLTYLRVLINDRAAGATTIRLGRVGYRAVPKPYPNGVLINTYDDSSLSHYTIARDHHDKHGTAGVMFPILEWIGQAGKISRAQIDEMVFRSGWEVGGHADTYANHVKSVTGMTSAERQAMFAAIKADQMQHGYVSNAFAYPNGTVDAASELDLRKYFSLGRLALGRFSGGGADDQQIPVLPMRLYGQSCGNLTVAQVTGEIDRAITNGGLLTLLFHDLVETKVTANDTTIANHAAIIDYAAQSDIAIRTPEQLRQAGIAIAA</sequence>
<dbReference type="EMBL" id="MK937607">
    <property type="protein sequence ID" value="QDH93179.1"/>
    <property type="molecule type" value="Genomic_DNA"/>
</dbReference>
<reference evidence="1 2" key="1">
    <citation type="submission" date="2019-05" db="EMBL/GenBank/DDBJ databases">
        <authorList>
            <person name="Hammer B.W."/>
            <person name="Chiaro A."/>
            <person name="Dufresne J."/>
            <person name="Kristler A."/>
            <person name="Kuo C.N."/>
            <person name="Ozcan Z."/>
            <person name="Pasmanik V."/>
            <person name="Shin J."/>
            <person name="Stephens K.N."/>
            <person name="Butela K.A."/>
            <person name="Garlena R.A."/>
            <person name="Russell D.A."/>
            <person name="Pope W.H."/>
            <person name="Jacobs-Sera D."/>
            <person name="Hatfull G.F."/>
        </authorList>
    </citation>
    <scope>NUCLEOTIDE SEQUENCE [LARGE SCALE GENOMIC DNA]</scope>
</reference>
<gene>
    <name evidence="1" type="primary">25</name>
    <name evidence="1" type="ORF">SEA_ZIPP_25</name>
</gene>